<comment type="caution">
    <text evidence="1">The sequence shown here is derived from an EMBL/GenBank/DDBJ whole genome shotgun (WGS) entry which is preliminary data.</text>
</comment>
<sequence>PSGNNSPLSVLPPRRRTGARVEPLISGVTAVEGNKILRSRNIKAGCTVNSDSDSKRAWSPQNCTIILFYC</sequence>
<dbReference type="OrthoDB" id="1716320at2759"/>
<dbReference type="EMBL" id="CM031837">
    <property type="protein sequence ID" value="KAG6683078.1"/>
    <property type="molecule type" value="Genomic_DNA"/>
</dbReference>
<organism evidence="1 2">
    <name type="scientific">Carya illinoinensis</name>
    <name type="common">Pecan</name>
    <dbReference type="NCBI Taxonomy" id="32201"/>
    <lineage>
        <taxon>Eukaryota</taxon>
        <taxon>Viridiplantae</taxon>
        <taxon>Streptophyta</taxon>
        <taxon>Embryophyta</taxon>
        <taxon>Tracheophyta</taxon>
        <taxon>Spermatophyta</taxon>
        <taxon>Magnoliopsida</taxon>
        <taxon>eudicotyledons</taxon>
        <taxon>Gunneridae</taxon>
        <taxon>Pentapetalae</taxon>
        <taxon>rosids</taxon>
        <taxon>fabids</taxon>
        <taxon>Fagales</taxon>
        <taxon>Juglandaceae</taxon>
        <taxon>Carya</taxon>
    </lineage>
</organism>
<name>A0A922IV46_CARIL</name>
<gene>
    <name evidence="1" type="ORF">I3842_13G174900</name>
</gene>
<dbReference type="AlphaFoldDB" id="A0A922IV46"/>
<feature type="non-terminal residue" evidence="1">
    <location>
        <position position="1"/>
    </location>
</feature>
<protein>
    <submittedName>
        <fullName evidence="1">Uncharacterized protein</fullName>
    </submittedName>
</protein>
<reference evidence="1" key="1">
    <citation type="submission" date="2021-01" db="EMBL/GenBank/DDBJ databases">
        <authorList>
            <person name="Lovell J.T."/>
            <person name="Bentley N."/>
            <person name="Bhattarai G."/>
            <person name="Jenkins J.W."/>
            <person name="Sreedasyam A."/>
            <person name="Alarcon Y."/>
            <person name="Bock C."/>
            <person name="Boston L."/>
            <person name="Carlson J."/>
            <person name="Cervantes K."/>
            <person name="Clermont K."/>
            <person name="Krom N."/>
            <person name="Kubenka K."/>
            <person name="Mamidi S."/>
            <person name="Mattison C."/>
            <person name="Monteros M."/>
            <person name="Pisani C."/>
            <person name="Plott C."/>
            <person name="Rajasekar S."/>
            <person name="Rhein H.S."/>
            <person name="Rohla C."/>
            <person name="Song M."/>
            <person name="Hilaire R.S."/>
            <person name="Shu S."/>
            <person name="Wells L."/>
            <person name="Wang X."/>
            <person name="Webber J."/>
            <person name="Heerema R.J."/>
            <person name="Klein P."/>
            <person name="Conner P."/>
            <person name="Grauke L."/>
            <person name="Grimwood J."/>
            <person name="Schmutz J."/>
            <person name="Randall J.J."/>
        </authorList>
    </citation>
    <scope>NUCLEOTIDE SEQUENCE</scope>
    <source>
        <tissue evidence="1">Leaf</tissue>
    </source>
</reference>
<evidence type="ECO:0000313" key="2">
    <source>
        <dbReference type="Proteomes" id="UP000811246"/>
    </source>
</evidence>
<feature type="non-terminal residue" evidence="1">
    <location>
        <position position="70"/>
    </location>
</feature>
<evidence type="ECO:0000313" key="1">
    <source>
        <dbReference type="EMBL" id="KAG6683078.1"/>
    </source>
</evidence>
<accession>A0A922IV46</accession>
<dbReference type="Proteomes" id="UP000811246">
    <property type="component" value="Chromosome 13"/>
</dbReference>
<proteinExistence type="predicted"/>